<keyword evidence="1" id="KW-1133">Transmembrane helix</keyword>
<sequence length="136" mass="14908">MTITAHGRHTETQEPHWIEWATGMISALVVLAMITWVGWEALRKDGLPPEFSIAVTRRTLVEGGYRVEFEITNKATTTAAAVMVRGEILDGGEMIEDADVTFDYVPAESNASGAILFSQDPGAREVRVRAIGYTDP</sequence>
<dbReference type="EMBL" id="JBEAAL010000014">
    <property type="protein sequence ID" value="MEQ1406811.1"/>
    <property type="molecule type" value="Genomic_DNA"/>
</dbReference>
<evidence type="ECO:0000313" key="3">
    <source>
        <dbReference type="Proteomes" id="UP001496627"/>
    </source>
</evidence>
<accession>A0ABV0M4P3</accession>
<dbReference type="InterPro" id="IPR013417">
    <property type="entry name" value="CHP02588"/>
</dbReference>
<dbReference type="NCBIfam" id="TIGR02588">
    <property type="entry name" value="TIGR02588 family protein"/>
    <property type="match status" value="1"/>
</dbReference>
<keyword evidence="3" id="KW-1185">Reference proteome</keyword>
<protein>
    <submittedName>
        <fullName evidence="2">TIGR02588 family protein</fullName>
    </submittedName>
</protein>
<evidence type="ECO:0000313" key="2">
    <source>
        <dbReference type="EMBL" id="MEQ1406811.1"/>
    </source>
</evidence>
<evidence type="ECO:0000256" key="1">
    <source>
        <dbReference type="SAM" id="Phobius"/>
    </source>
</evidence>
<reference evidence="2 3" key="1">
    <citation type="submission" date="2024-05" db="EMBL/GenBank/DDBJ databases">
        <title>Neorhizobium sp. Rsf11, a plant growth promoting and heavy metal resistant PAH-degrader.</title>
        <authorList>
            <person name="Golubev S.N."/>
            <person name="Muratova A.Y."/>
            <person name="Markelova M.I."/>
        </authorList>
    </citation>
    <scope>NUCLEOTIDE SEQUENCE [LARGE SCALE GENOMIC DNA]</scope>
    <source>
        <strain evidence="2 3">Rsf11</strain>
    </source>
</reference>
<comment type="caution">
    <text evidence="2">The sequence shown here is derived from an EMBL/GenBank/DDBJ whole genome shotgun (WGS) entry which is preliminary data.</text>
</comment>
<keyword evidence="1" id="KW-0472">Membrane</keyword>
<feature type="transmembrane region" description="Helical" evidence="1">
    <location>
        <begin position="20"/>
        <end position="39"/>
    </location>
</feature>
<dbReference type="Proteomes" id="UP001496627">
    <property type="component" value="Unassembled WGS sequence"/>
</dbReference>
<organism evidence="2 3">
    <name type="scientific">Neorhizobium phenanthreniclasticum</name>
    <dbReference type="NCBI Taxonomy" id="3157917"/>
    <lineage>
        <taxon>Bacteria</taxon>
        <taxon>Pseudomonadati</taxon>
        <taxon>Pseudomonadota</taxon>
        <taxon>Alphaproteobacteria</taxon>
        <taxon>Hyphomicrobiales</taxon>
        <taxon>Rhizobiaceae</taxon>
        <taxon>Rhizobium/Agrobacterium group</taxon>
        <taxon>Neorhizobium</taxon>
    </lineage>
</organism>
<keyword evidence="1" id="KW-0812">Transmembrane</keyword>
<proteinExistence type="predicted"/>
<dbReference type="RefSeq" id="WP_348863545.1">
    <property type="nucleotide sequence ID" value="NZ_JBEAAL010000014.1"/>
</dbReference>
<gene>
    <name evidence="2" type="ORF">ABK249_17930</name>
</gene>
<name>A0ABV0M4P3_9HYPH</name>